<name>A0A9W6Z2A1_AMBMO</name>
<evidence type="ECO:0000256" key="1">
    <source>
        <dbReference type="ARBA" id="ARBA00004191"/>
    </source>
</evidence>
<dbReference type="OrthoDB" id="941679at2759"/>
<evidence type="ECO:0000256" key="2">
    <source>
        <dbReference type="ARBA" id="ARBA00008773"/>
    </source>
</evidence>
<feature type="region of interest" description="Disordered" evidence="11">
    <location>
        <begin position="54"/>
        <end position="155"/>
    </location>
</feature>
<dbReference type="InterPro" id="IPR000490">
    <property type="entry name" value="Glyco_hydro_17"/>
</dbReference>
<dbReference type="FunFam" id="3.20.20.80:FF:000111">
    <property type="entry name" value="Soluble cell wall protein"/>
    <property type="match status" value="1"/>
</dbReference>
<dbReference type="InterPro" id="IPR017853">
    <property type="entry name" value="GH"/>
</dbReference>
<feature type="chain" id="PRO_5040792219" evidence="12">
    <location>
        <begin position="19"/>
        <end position="424"/>
    </location>
</feature>
<dbReference type="GO" id="GO:0009277">
    <property type="term" value="C:fungal-type cell wall"/>
    <property type="evidence" value="ECO:0007669"/>
    <property type="project" value="UniProtKB-ARBA"/>
</dbReference>
<dbReference type="GO" id="GO:0005576">
    <property type="term" value="C:extracellular region"/>
    <property type="evidence" value="ECO:0007669"/>
    <property type="project" value="UniProtKB-ARBA"/>
</dbReference>
<feature type="signal peptide" evidence="12">
    <location>
        <begin position="1"/>
        <end position="18"/>
    </location>
</feature>
<evidence type="ECO:0000256" key="5">
    <source>
        <dbReference type="ARBA" id="ARBA00022729"/>
    </source>
</evidence>
<evidence type="ECO:0000313" key="13">
    <source>
        <dbReference type="EMBL" id="GMG40175.1"/>
    </source>
</evidence>
<evidence type="ECO:0000256" key="3">
    <source>
        <dbReference type="ARBA" id="ARBA00022512"/>
    </source>
</evidence>
<feature type="compositionally biased region" description="Low complexity" evidence="11">
    <location>
        <begin position="56"/>
        <end position="80"/>
    </location>
</feature>
<accession>A0A9W6Z2A1</accession>
<sequence length="424" mass="43901">MQFTNLISLASLASIVLAAPMHVHHHHAVKRDAEAWAEPVYATVMLTEYVTVTPGDDSATTSSADDTTSSAAAVAETTSTNVNKQALPTSPAPAVTSSTSPSSTQAESTTSSSSSSSSVEPTTTSSSSAEQSTSSTVQSSTVQSTSSSSSASSAKSSAASGSVISYAEQAKGITYSPYTDSGSCKSSSVIASDIEMLSAYDVIRVYAPDCDCISAITSSMGSNQKIFAGVFYYDSIDSDLELLETQVKASSQGWDAIYAVSIGNEWVQDGKYDASTVASAVSSAKSTLKSMGFTGDVVTVDTVGAVTGNSALCTASDFIAVNAHPFFNGAIEASDSGDFLKSQIESIQSTCGTEKSIMITETGWPTQGENDGTCVPSKANQLAAIQSIIEAGLADQVFMFTTYNDPWKDAGAYGVEQYWGIYTS</sequence>
<dbReference type="Gene3D" id="3.20.20.80">
    <property type="entry name" value="Glycosidases"/>
    <property type="match status" value="1"/>
</dbReference>
<evidence type="ECO:0000256" key="4">
    <source>
        <dbReference type="ARBA" id="ARBA00022525"/>
    </source>
</evidence>
<dbReference type="SUPFAM" id="SSF51445">
    <property type="entry name" value="(Trans)glycosidases"/>
    <property type="match status" value="1"/>
</dbReference>
<comment type="similarity">
    <text evidence="2 10">Belongs to the glycosyl hydrolase 17 family.</text>
</comment>
<proteinExistence type="inferred from homology"/>
<gene>
    <name evidence="13" type="ORF">Amon01_000595400</name>
</gene>
<dbReference type="Pfam" id="PF00332">
    <property type="entry name" value="Glyco_hydro_17"/>
    <property type="match status" value="1"/>
</dbReference>
<dbReference type="Proteomes" id="UP001165063">
    <property type="component" value="Unassembled WGS sequence"/>
</dbReference>
<evidence type="ECO:0000256" key="11">
    <source>
        <dbReference type="SAM" id="MobiDB-lite"/>
    </source>
</evidence>
<dbReference type="GO" id="GO:0071555">
    <property type="term" value="P:cell wall organization"/>
    <property type="evidence" value="ECO:0007669"/>
    <property type="project" value="UniProtKB-KW"/>
</dbReference>
<dbReference type="AlphaFoldDB" id="A0A9W6Z2A1"/>
<dbReference type="GO" id="GO:0009986">
    <property type="term" value="C:cell surface"/>
    <property type="evidence" value="ECO:0007669"/>
    <property type="project" value="TreeGrafter"/>
</dbReference>
<dbReference type="EMBL" id="BSXU01003559">
    <property type="protein sequence ID" value="GMG40175.1"/>
    <property type="molecule type" value="Genomic_DNA"/>
</dbReference>
<evidence type="ECO:0000256" key="8">
    <source>
        <dbReference type="ARBA" id="ARBA00023295"/>
    </source>
</evidence>
<reference evidence="13" key="1">
    <citation type="submission" date="2023-04" db="EMBL/GenBank/DDBJ databases">
        <title>Ambrosiozyma monospora NBRC 1965.</title>
        <authorList>
            <person name="Ichikawa N."/>
            <person name="Sato H."/>
            <person name="Tonouchi N."/>
        </authorList>
    </citation>
    <scope>NUCLEOTIDE SEQUENCE</scope>
    <source>
        <strain evidence="13">NBRC 1965</strain>
    </source>
</reference>
<dbReference type="GO" id="GO:0005975">
    <property type="term" value="P:carbohydrate metabolic process"/>
    <property type="evidence" value="ECO:0007669"/>
    <property type="project" value="InterPro"/>
</dbReference>
<evidence type="ECO:0000256" key="7">
    <source>
        <dbReference type="ARBA" id="ARBA00023180"/>
    </source>
</evidence>
<comment type="subcellular location">
    <subcellularLocation>
        <location evidence="1">Secreted</location>
        <location evidence="1">Cell wall</location>
    </subcellularLocation>
</comment>
<dbReference type="PANTHER" id="PTHR16631:SF14">
    <property type="entry name" value="FAMILY 17 GLUCOSIDASE SCW10-RELATED"/>
    <property type="match status" value="1"/>
</dbReference>
<evidence type="ECO:0000256" key="12">
    <source>
        <dbReference type="SAM" id="SignalP"/>
    </source>
</evidence>
<keyword evidence="5 12" id="KW-0732">Signal</keyword>
<keyword evidence="4" id="KW-0964">Secreted</keyword>
<evidence type="ECO:0000313" key="14">
    <source>
        <dbReference type="Proteomes" id="UP001165063"/>
    </source>
</evidence>
<dbReference type="InterPro" id="IPR050732">
    <property type="entry name" value="Beta-glucan_modifiers"/>
</dbReference>
<keyword evidence="9" id="KW-0961">Cell wall biogenesis/degradation</keyword>
<feature type="compositionally biased region" description="Low complexity" evidence="11">
    <location>
        <begin position="92"/>
        <end position="155"/>
    </location>
</feature>
<evidence type="ECO:0000256" key="10">
    <source>
        <dbReference type="RuleBase" id="RU004335"/>
    </source>
</evidence>
<organism evidence="13 14">
    <name type="scientific">Ambrosiozyma monospora</name>
    <name type="common">Yeast</name>
    <name type="synonym">Endomycopsis monosporus</name>
    <dbReference type="NCBI Taxonomy" id="43982"/>
    <lineage>
        <taxon>Eukaryota</taxon>
        <taxon>Fungi</taxon>
        <taxon>Dikarya</taxon>
        <taxon>Ascomycota</taxon>
        <taxon>Saccharomycotina</taxon>
        <taxon>Pichiomycetes</taxon>
        <taxon>Pichiales</taxon>
        <taxon>Pichiaceae</taxon>
        <taxon>Ambrosiozyma</taxon>
    </lineage>
</organism>
<dbReference type="GO" id="GO:0042973">
    <property type="term" value="F:glucan endo-1,3-beta-D-glucosidase activity"/>
    <property type="evidence" value="ECO:0007669"/>
    <property type="project" value="TreeGrafter"/>
</dbReference>
<keyword evidence="6" id="KW-0378">Hydrolase</keyword>
<keyword evidence="7" id="KW-0325">Glycoprotein</keyword>
<evidence type="ECO:0000256" key="6">
    <source>
        <dbReference type="ARBA" id="ARBA00022801"/>
    </source>
</evidence>
<evidence type="ECO:0000256" key="9">
    <source>
        <dbReference type="ARBA" id="ARBA00023316"/>
    </source>
</evidence>
<keyword evidence="3" id="KW-0134">Cell wall</keyword>
<comment type="caution">
    <text evidence="13">The sequence shown here is derived from an EMBL/GenBank/DDBJ whole genome shotgun (WGS) entry which is preliminary data.</text>
</comment>
<keyword evidence="14" id="KW-1185">Reference proteome</keyword>
<protein>
    <submittedName>
        <fullName evidence="13">Unnamed protein product</fullName>
    </submittedName>
</protein>
<keyword evidence="8" id="KW-0326">Glycosidase</keyword>
<dbReference type="PANTHER" id="PTHR16631">
    <property type="entry name" value="GLUCAN 1,3-BETA-GLUCOSIDASE"/>
    <property type="match status" value="1"/>
</dbReference>